<reference evidence="2 3" key="1">
    <citation type="journal article" date="2017" name="MBio">
        <title>Type VI secretion-mediated competition in the bee gut microbiome.</title>
        <authorList>
            <person name="Steele M.I."/>
            <person name="Kwong W.K."/>
            <person name="Powell J.E."/>
            <person name="Whiteley M."/>
            <person name="Moran N.A."/>
        </authorList>
    </citation>
    <scope>NUCLEOTIDE SEQUENCE [LARGE SCALE GENOMIC DNA]</scope>
    <source>
        <strain evidence="2 3">PEB0171</strain>
    </source>
</reference>
<comment type="caution">
    <text evidence="2">The sequence shown here is derived from an EMBL/GenBank/DDBJ whole genome shotgun (WGS) entry which is preliminary data.</text>
</comment>
<feature type="transmembrane region" description="Helical" evidence="1">
    <location>
        <begin position="6"/>
        <end position="30"/>
    </location>
</feature>
<accession>A0A2N9Y433</accession>
<sequence length="161" mass="19021">MLVIILIFIGIVLIGLILLFCLACVMDKVWAVAKVNPKKTKYIISFLFIILIIAGGFGIKKLFYERSPYHFWYDILKKNSIPFNISQEEFEKKNREGYCWRDRRYYTKKELWHKAMKSLTERMIFENSLFWNDDVLGANGVKHGLLVIVKVRIIAEYGEFL</sequence>
<feature type="transmembrane region" description="Helical" evidence="1">
    <location>
        <begin position="42"/>
        <end position="59"/>
    </location>
</feature>
<dbReference type="Proteomes" id="UP000231094">
    <property type="component" value="Unassembled WGS sequence"/>
</dbReference>
<evidence type="ECO:0000256" key="1">
    <source>
        <dbReference type="SAM" id="Phobius"/>
    </source>
</evidence>
<name>A0A2N9Y433_9NEIS</name>
<keyword evidence="1" id="KW-0472">Membrane</keyword>
<dbReference type="EMBL" id="MEIV01000051">
    <property type="protein sequence ID" value="PIT62400.1"/>
    <property type="molecule type" value="Genomic_DNA"/>
</dbReference>
<keyword evidence="1" id="KW-0812">Transmembrane</keyword>
<keyword evidence="1" id="KW-1133">Transmembrane helix</keyword>
<evidence type="ECO:0000313" key="3">
    <source>
        <dbReference type="Proteomes" id="UP000231094"/>
    </source>
</evidence>
<dbReference type="RefSeq" id="WP_100116214.1">
    <property type="nucleotide sequence ID" value="NZ_MEIV01000051.1"/>
</dbReference>
<protein>
    <submittedName>
        <fullName evidence="2">Uncharacterized protein</fullName>
    </submittedName>
</protein>
<dbReference type="AlphaFoldDB" id="A0A2N9Y433"/>
<organism evidence="2 3">
    <name type="scientific">Snodgrassella alvi</name>
    <dbReference type="NCBI Taxonomy" id="1196083"/>
    <lineage>
        <taxon>Bacteria</taxon>
        <taxon>Pseudomonadati</taxon>
        <taxon>Pseudomonadota</taxon>
        <taxon>Betaproteobacteria</taxon>
        <taxon>Neisseriales</taxon>
        <taxon>Neisseriaceae</taxon>
        <taxon>Snodgrassella</taxon>
    </lineage>
</organism>
<evidence type="ECO:0000313" key="2">
    <source>
        <dbReference type="EMBL" id="PIT62400.1"/>
    </source>
</evidence>
<proteinExistence type="predicted"/>
<gene>
    <name evidence="2" type="ORF">BHC47_04725</name>
</gene>